<name>A0ABQ8TYL7_PERAM</name>
<dbReference type="Proteomes" id="UP001148838">
    <property type="component" value="Unassembled WGS sequence"/>
</dbReference>
<gene>
    <name evidence="1" type="ORF">ANN_03269</name>
</gene>
<proteinExistence type="predicted"/>
<protein>
    <submittedName>
        <fullName evidence="1">Uncharacterized protein</fullName>
    </submittedName>
</protein>
<evidence type="ECO:0000313" key="2">
    <source>
        <dbReference type="Proteomes" id="UP001148838"/>
    </source>
</evidence>
<keyword evidence="2" id="KW-1185">Reference proteome</keyword>
<organism evidence="1 2">
    <name type="scientific">Periplaneta americana</name>
    <name type="common">American cockroach</name>
    <name type="synonym">Blatta americana</name>
    <dbReference type="NCBI Taxonomy" id="6978"/>
    <lineage>
        <taxon>Eukaryota</taxon>
        <taxon>Metazoa</taxon>
        <taxon>Ecdysozoa</taxon>
        <taxon>Arthropoda</taxon>
        <taxon>Hexapoda</taxon>
        <taxon>Insecta</taxon>
        <taxon>Pterygota</taxon>
        <taxon>Neoptera</taxon>
        <taxon>Polyneoptera</taxon>
        <taxon>Dictyoptera</taxon>
        <taxon>Blattodea</taxon>
        <taxon>Blattoidea</taxon>
        <taxon>Blattidae</taxon>
        <taxon>Blattinae</taxon>
        <taxon>Periplaneta</taxon>
    </lineage>
</organism>
<evidence type="ECO:0000313" key="1">
    <source>
        <dbReference type="EMBL" id="KAJ4451797.1"/>
    </source>
</evidence>
<accession>A0ABQ8TYL7</accession>
<comment type="caution">
    <text evidence="1">The sequence shown here is derived from an EMBL/GenBank/DDBJ whole genome shotgun (WGS) entry which is preliminary data.</text>
</comment>
<reference evidence="1 2" key="1">
    <citation type="journal article" date="2022" name="Allergy">
        <title>Genome assembly and annotation of Periplaneta americana reveal a comprehensive cockroach allergen profile.</title>
        <authorList>
            <person name="Wang L."/>
            <person name="Xiong Q."/>
            <person name="Saelim N."/>
            <person name="Wang L."/>
            <person name="Nong W."/>
            <person name="Wan A.T."/>
            <person name="Shi M."/>
            <person name="Liu X."/>
            <person name="Cao Q."/>
            <person name="Hui J.H.L."/>
            <person name="Sookrung N."/>
            <person name="Leung T.F."/>
            <person name="Tungtrongchitr A."/>
            <person name="Tsui S.K.W."/>
        </authorList>
    </citation>
    <scope>NUCLEOTIDE SEQUENCE [LARGE SCALE GENOMIC DNA]</scope>
    <source>
        <strain evidence="1">PWHHKU_190912</strain>
    </source>
</reference>
<sequence>MTLIEEGKLEETLEVSTEVIKKSVKMRRRRQAQMWFDQECYKERKETLQALYIAETHRRQEDLATYAGKRRKYKSTIIKKSEEYIEKEARKLAEDAKLNPFIALRKSISPIAGEIHMKEWETDFSEILNKQKKDRAYDM</sequence>
<dbReference type="EMBL" id="JAJSOF020000001">
    <property type="protein sequence ID" value="KAJ4451797.1"/>
    <property type="molecule type" value="Genomic_DNA"/>
</dbReference>